<reference evidence="1" key="1">
    <citation type="journal article" date="2021" name="Proc. Natl. Acad. Sci. U.S.A.">
        <title>A Catalog of Tens of Thousands of Viruses from Human Metagenomes Reveals Hidden Associations with Chronic Diseases.</title>
        <authorList>
            <person name="Tisza M.J."/>
            <person name="Buck C.B."/>
        </authorList>
    </citation>
    <scope>NUCLEOTIDE SEQUENCE</scope>
    <source>
        <strain evidence="1">CtpoI7</strain>
    </source>
</reference>
<organism evidence="1">
    <name type="scientific">Siphoviridae sp. ctpoI7</name>
    <dbReference type="NCBI Taxonomy" id="2825678"/>
    <lineage>
        <taxon>Viruses</taxon>
        <taxon>Duplodnaviria</taxon>
        <taxon>Heunggongvirae</taxon>
        <taxon>Uroviricota</taxon>
        <taxon>Caudoviricetes</taxon>
    </lineage>
</organism>
<accession>A0A8S5PA83</accession>
<proteinExistence type="predicted"/>
<dbReference type="EMBL" id="BK015368">
    <property type="protein sequence ID" value="DAE03576.1"/>
    <property type="molecule type" value="Genomic_DNA"/>
</dbReference>
<sequence length="34" mass="4119">MVTEEERNTIKEYVKEHKTTITNLILERISENQQ</sequence>
<name>A0A8S5PA83_9CAUD</name>
<protein>
    <submittedName>
        <fullName evidence="1">NikA, BACTERIAL CONJUGATION, RELAXASE, DNA</fullName>
    </submittedName>
</protein>
<evidence type="ECO:0000313" key="1">
    <source>
        <dbReference type="EMBL" id="DAE03576.1"/>
    </source>
</evidence>